<feature type="transmembrane region" description="Helical" evidence="9">
    <location>
        <begin position="421"/>
        <end position="442"/>
    </location>
</feature>
<evidence type="ECO:0000256" key="8">
    <source>
        <dbReference type="SAM" id="MobiDB-lite"/>
    </source>
</evidence>
<evidence type="ECO:0000256" key="1">
    <source>
        <dbReference type="ARBA" id="ARBA00004141"/>
    </source>
</evidence>
<feature type="transmembrane region" description="Helical" evidence="9">
    <location>
        <begin position="490"/>
        <end position="511"/>
    </location>
</feature>
<dbReference type="OrthoDB" id="10054429at2759"/>
<dbReference type="GeneID" id="28938421"/>
<evidence type="ECO:0000313" key="10">
    <source>
        <dbReference type="EMBL" id="KTW27073.1"/>
    </source>
</evidence>
<keyword evidence="11" id="KW-1185">Reference proteome</keyword>
<dbReference type="PIRSF" id="PIRSF006060">
    <property type="entry name" value="AA_transporter"/>
    <property type="match status" value="1"/>
</dbReference>
<organism evidence="10 11">
    <name type="scientific">Pneumocystis carinii (strain B80)</name>
    <name type="common">Rat pneumocystis pneumonia agent</name>
    <name type="synonym">Pneumocystis carinii f. sp. carinii</name>
    <dbReference type="NCBI Taxonomy" id="1408658"/>
    <lineage>
        <taxon>Eukaryota</taxon>
        <taxon>Fungi</taxon>
        <taxon>Dikarya</taxon>
        <taxon>Ascomycota</taxon>
        <taxon>Taphrinomycotina</taxon>
        <taxon>Pneumocystomycetes</taxon>
        <taxon>Pneumocystaceae</taxon>
        <taxon>Pneumocystis</taxon>
    </lineage>
</organism>
<dbReference type="RefSeq" id="XP_018225264.1">
    <property type="nucleotide sequence ID" value="XM_018372218.1"/>
</dbReference>
<dbReference type="GO" id="GO:0022857">
    <property type="term" value="F:transmembrane transporter activity"/>
    <property type="evidence" value="ECO:0007669"/>
    <property type="project" value="InterPro"/>
</dbReference>
<keyword evidence="4 9" id="KW-0812">Transmembrane</keyword>
<feature type="transmembrane region" description="Helical" evidence="9">
    <location>
        <begin position="255"/>
        <end position="272"/>
    </location>
</feature>
<comment type="subcellular location">
    <subcellularLocation>
        <location evidence="1">Membrane</location>
        <topology evidence="1">Multi-pass membrane protein</topology>
    </subcellularLocation>
</comment>
<comment type="similarity">
    <text evidence="2">Belongs to the amino acid-polyamine-organocation (APC) superfamily.</text>
</comment>
<keyword evidence="5" id="KW-0029">Amino-acid transport</keyword>
<feature type="transmembrane region" description="Helical" evidence="9">
    <location>
        <begin position="131"/>
        <end position="150"/>
    </location>
</feature>
<sequence>MSSDSDVKEELKYEISGEQSYNEDEKQLSELELDHTSLSLGYRQTLHRTYQFFDNFSIGFIALYFVGGIRIVYTTGIFAGGPQAYWISYLISCIGMSITAAVMAESCSALPVSGSIYLWASKYASPKYKRLIGFLVAWWSISAWVSFVAGNTQSAVNFLLSELPIFGVNFPTSTNVFKFRIVQWLLSEFLLAFSTVINYLKPDLFKYALRISCMIIILDFFLNIIWLPIGVSKTYGFQDITFLMETYNGTNATPIWNWCLSFLSTSGVLIGFDAPGHLAEETKNASLATARSIFTSVLVTGLFGIPVVFLFIFCSPKLDVLFSLDVPQPFVQLYSLALGKKAHVFLNLVIIFGHLLNTTVAITSSSRLVYAAARDGAFFMHNWLSKVDPWLQPRNSVTLVWIISSIILCTILVNQVAFTSLISAMALPTVCAYGLIAFLRLLHKSDDSLQVKWSLGRFSRPFQFIAFIWCIFVISVLASPYQFPISLSTFNYAPIMLVLVTIGSLIVYWIYPHNTWLI</sequence>
<keyword evidence="7 9" id="KW-0472">Membrane</keyword>
<feature type="region of interest" description="Disordered" evidence="8">
    <location>
        <begin position="1"/>
        <end position="24"/>
    </location>
</feature>
<dbReference type="PANTHER" id="PTHR45649">
    <property type="entry name" value="AMINO-ACID PERMEASE BAT1"/>
    <property type="match status" value="1"/>
</dbReference>
<feature type="transmembrane region" description="Helical" evidence="9">
    <location>
        <begin position="52"/>
        <end position="73"/>
    </location>
</feature>
<evidence type="ECO:0000313" key="11">
    <source>
        <dbReference type="Proteomes" id="UP000054454"/>
    </source>
</evidence>
<evidence type="ECO:0000256" key="2">
    <source>
        <dbReference type="ARBA" id="ARBA00009523"/>
    </source>
</evidence>
<dbReference type="GO" id="GO:0016020">
    <property type="term" value="C:membrane"/>
    <property type="evidence" value="ECO:0007669"/>
    <property type="project" value="UniProtKB-SubCell"/>
</dbReference>
<dbReference type="Gene3D" id="1.20.1740.10">
    <property type="entry name" value="Amino acid/polyamine transporter I"/>
    <property type="match status" value="1"/>
</dbReference>
<gene>
    <name evidence="10" type="ORF">T552_04167</name>
</gene>
<dbReference type="EMBL" id="LFVZ01000011">
    <property type="protein sequence ID" value="KTW27073.1"/>
    <property type="molecule type" value="Genomic_DNA"/>
</dbReference>
<comment type="caution">
    <text evidence="10">The sequence shown here is derived from an EMBL/GenBank/DDBJ whole genome shotgun (WGS) entry which is preliminary data.</text>
</comment>
<dbReference type="PANTHER" id="PTHR45649:SF13">
    <property type="entry name" value="THIAMINE TRANSPORTER THI9"/>
    <property type="match status" value="1"/>
</dbReference>
<feature type="transmembrane region" description="Helical" evidence="9">
    <location>
        <begin position="333"/>
        <end position="356"/>
    </location>
</feature>
<feature type="transmembrane region" description="Helical" evidence="9">
    <location>
        <begin position="293"/>
        <end position="313"/>
    </location>
</feature>
<proteinExistence type="inferred from homology"/>
<evidence type="ECO:0000256" key="4">
    <source>
        <dbReference type="ARBA" id="ARBA00022692"/>
    </source>
</evidence>
<accession>A0A0W4ZFA1</accession>
<evidence type="ECO:0000256" key="3">
    <source>
        <dbReference type="ARBA" id="ARBA00022448"/>
    </source>
</evidence>
<keyword evidence="3" id="KW-0813">Transport</keyword>
<dbReference type="VEuPathDB" id="FungiDB:T552_04167"/>
<evidence type="ECO:0008006" key="12">
    <source>
        <dbReference type="Google" id="ProtNLM"/>
    </source>
</evidence>
<evidence type="ECO:0000256" key="6">
    <source>
        <dbReference type="ARBA" id="ARBA00022989"/>
    </source>
</evidence>
<feature type="transmembrane region" description="Helical" evidence="9">
    <location>
        <begin position="181"/>
        <end position="200"/>
    </location>
</feature>
<dbReference type="AlphaFoldDB" id="A0A0W4ZFA1"/>
<reference evidence="11" key="1">
    <citation type="journal article" date="2016" name="Nat. Commun.">
        <title>Genome analysis of three Pneumocystis species reveals adaptation mechanisms to life exclusively in mammalian hosts.</title>
        <authorList>
            <person name="Ma L."/>
            <person name="Chen Z."/>
            <person name="Huang D.W."/>
            <person name="Kutty G."/>
            <person name="Ishihara M."/>
            <person name="Wang H."/>
            <person name="Abouelleil A."/>
            <person name="Bishop L."/>
            <person name="Davey E."/>
            <person name="Deng R."/>
            <person name="Deng X."/>
            <person name="Fan L."/>
            <person name="Fantoni G."/>
            <person name="Fitzgerald M."/>
            <person name="Gogineni E."/>
            <person name="Goldberg J.M."/>
            <person name="Handley G."/>
            <person name="Hu X."/>
            <person name="Huber C."/>
            <person name="Jiao X."/>
            <person name="Jones K."/>
            <person name="Levin J.Z."/>
            <person name="Liu Y."/>
            <person name="Macdonald P."/>
            <person name="Melnikov A."/>
            <person name="Raley C."/>
            <person name="Sassi M."/>
            <person name="Sherman B.T."/>
            <person name="Song X."/>
            <person name="Sykes S."/>
            <person name="Tran B."/>
            <person name="Walsh L."/>
            <person name="Xia Y."/>
            <person name="Yang J."/>
            <person name="Young S."/>
            <person name="Zeng Q."/>
            <person name="Zheng X."/>
            <person name="Stephens R."/>
            <person name="Nusbaum C."/>
            <person name="Birren B.W."/>
            <person name="Azadi P."/>
            <person name="Lempicki R.A."/>
            <person name="Cuomo C.A."/>
            <person name="Kovacs J.A."/>
        </authorList>
    </citation>
    <scope>NUCLEOTIDE SEQUENCE [LARGE SCALE GENOMIC DNA]</scope>
    <source>
        <strain evidence="11">B80</strain>
    </source>
</reference>
<dbReference type="GO" id="GO:0006865">
    <property type="term" value="P:amino acid transport"/>
    <property type="evidence" value="ECO:0007669"/>
    <property type="project" value="UniProtKB-KW"/>
</dbReference>
<feature type="compositionally biased region" description="Basic and acidic residues" evidence="8">
    <location>
        <begin position="1"/>
        <end position="15"/>
    </location>
</feature>
<feature type="transmembrane region" description="Helical" evidence="9">
    <location>
        <begin position="462"/>
        <end position="483"/>
    </location>
</feature>
<dbReference type="Pfam" id="PF13520">
    <property type="entry name" value="AA_permease_2"/>
    <property type="match status" value="1"/>
</dbReference>
<evidence type="ECO:0000256" key="7">
    <source>
        <dbReference type="ARBA" id="ARBA00023136"/>
    </source>
</evidence>
<protein>
    <recommendedName>
        <fullName evidence="12">Amino acid permease/ SLC12A domain-containing protein</fullName>
    </recommendedName>
</protein>
<feature type="transmembrane region" description="Helical" evidence="9">
    <location>
        <begin position="396"/>
        <end position="414"/>
    </location>
</feature>
<evidence type="ECO:0000256" key="9">
    <source>
        <dbReference type="SAM" id="Phobius"/>
    </source>
</evidence>
<dbReference type="Proteomes" id="UP000054454">
    <property type="component" value="Unassembled WGS sequence"/>
</dbReference>
<feature type="transmembrane region" description="Helical" evidence="9">
    <location>
        <begin position="85"/>
        <end position="110"/>
    </location>
</feature>
<feature type="transmembrane region" description="Helical" evidence="9">
    <location>
        <begin position="207"/>
        <end position="229"/>
    </location>
</feature>
<name>A0A0W4ZFA1_PNEC8</name>
<evidence type="ECO:0000256" key="5">
    <source>
        <dbReference type="ARBA" id="ARBA00022970"/>
    </source>
</evidence>
<dbReference type="InterPro" id="IPR002293">
    <property type="entry name" value="AA/rel_permease1"/>
</dbReference>
<keyword evidence="6 9" id="KW-1133">Transmembrane helix</keyword>